<name>A0A4P6M383_9FIRM</name>
<organism evidence="2 3">
    <name type="scientific">Blautia producta</name>
    <dbReference type="NCBI Taxonomy" id="33035"/>
    <lineage>
        <taxon>Bacteria</taxon>
        <taxon>Bacillati</taxon>
        <taxon>Bacillota</taxon>
        <taxon>Clostridia</taxon>
        <taxon>Lachnospirales</taxon>
        <taxon>Lachnospiraceae</taxon>
        <taxon>Blautia</taxon>
    </lineage>
</organism>
<dbReference type="Gene3D" id="3.20.20.140">
    <property type="entry name" value="Metal-dependent hydrolases"/>
    <property type="match status" value="1"/>
</dbReference>
<dbReference type="InterPro" id="IPR032466">
    <property type="entry name" value="Metal_Hydrolase"/>
</dbReference>
<sequence length="540" mass="60030">MGEKLYVNGTILTMEKQMYAEAVLVREGRIAAVGRKEAVEAFASRNAERVDLEGRTMMPSFLDAHSHFMACASGELQISLDGAKSFREIADRVREYIGSRHVKKGVWLTGKGYDHNFLEEKAHPDRHLLDEAAPDNPLVIQHQSGHMGVFNTEALIRLGIPMDRTGTVPNISGGKIAVRDHIPTGYMEENAFAAFQKKIPLPSPEEFLGAVKKAQEKYASHGITLVQEGMVVDEMLPLYQGILEAGILKLDVVGYLDMAGAGRFSAAMKRHREGFYRHFKIGGYKIFLDGSPQGRTAWMREPYTFGPEGEGYRGYPTHTDEEVCAFVRRAMEERMQLLAHCNGDAACGQYIGAFRKAVSMGDGVLPADIRPVMIHAQLLGLDQIPKVKAMGMIPSFFAGHVYHWGDIHADNFGMERASHISPAASAEKEGIVYTFHQDSPVTEPDMLETVWCAVNRCTKSGKILGSKERISAADALKAVTVHTAYQYFEERERGSIAPGKRADLVILSENPLEKEKMQIRDIRVLSTIKDGEVIYRRDTL</sequence>
<dbReference type="EMBL" id="CP035945">
    <property type="protein sequence ID" value="QBE98160.1"/>
    <property type="molecule type" value="Genomic_DNA"/>
</dbReference>
<dbReference type="SUPFAM" id="SSF51556">
    <property type="entry name" value="Metallo-dependent hydrolases"/>
    <property type="match status" value="1"/>
</dbReference>
<accession>A0A4P6M383</accession>
<evidence type="ECO:0000313" key="3">
    <source>
        <dbReference type="Proteomes" id="UP000289794"/>
    </source>
</evidence>
<reference evidence="2 3" key="1">
    <citation type="submission" date="2019-01" db="EMBL/GenBank/DDBJ databases">
        <title>PMF-metabolizing Aryl O-demethylase.</title>
        <authorList>
            <person name="Kim M."/>
        </authorList>
    </citation>
    <scope>NUCLEOTIDE SEQUENCE [LARGE SCALE GENOMIC DNA]</scope>
    <source>
        <strain evidence="2 3">PMF1</strain>
    </source>
</reference>
<feature type="domain" description="Amidohydrolase 3" evidence="1">
    <location>
        <begin position="50"/>
        <end position="535"/>
    </location>
</feature>
<gene>
    <name evidence="2" type="primary">nfdA_2</name>
    <name evidence="2" type="ORF">PMF13cell1_03726</name>
</gene>
<dbReference type="EC" id="3.5.1.91" evidence="2"/>
<dbReference type="RefSeq" id="WP_130181685.1">
    <property type="nucleotide sequence ID" value="NZ_CP035945.1"/>
</dbReference>
<dbReference type="Gene3D" id="2.30.40.10">
    <property type="entry name" value="Urease, subunit C, domain 1"/>
    <property type="match status" value="1"/>
</dbReference>
<dbReference type="Gene3D" id="3.10.310.70">
    <property type="match status" value="1"/>
</dbReference>
<dbReference type="GO" id="GO:0016810">
    <property type="term" value="F:hydrolase activity, acting on carbon-nitrogen (but not peptide) bonds"/>
    <property type="evidence" value="ECO:0007669"/>
    <property type="project" value="InterPro"/>
</dbReference>
<proteinExistence type="predicted"/>
<dbReference type="InterPro" id="IPR013108">
    <property type="entry name" value="Amidohydro_3"/>
</dbReference>
<protein>
    <submittedName>
        <fullName evidence="2">N-substituted formamide deformylase</fullName>
        <ecNumber evidence="2">3.5.1.91</ecNumber>
    </submittedName>
</protein>
<dbReference type="Pfam" id="PF07969">
    <property type="entry name" value="Amidohydro_3"/>
    <property type="match status" value="1"/>
</dbReference>
<dbReference type="PANTHER" id="PTHR22642">
    <property type="entry name" value="IMIDAZOLONEPROPIONASE"/>
    <property type="match status" value="1"/>
</dbReference>
<dbReference type="InterPro" id="IPR033932">
    <property type="entry name" value="YtcJ-like"/>
</dbReference>
<keyword evidence="2" id="KW-0378">Hydrolase</keyword>
<dbReference type="SUPFAM" id="SSF51338">
    <property type="entry name" value="Composite domain of metallo-dependent hydrolases"/>
    <property type="match status" value="1"/>
</dbReference>
<dbReference type="KEGG" id="bpro:PMF13cell1_03726"/>
<dbReference type="AlphaFoldDB" id="A0A4P6M383"/>
<dbReference type="InterPro" id="IPR011059">
    <property type="entry name" value="Metal-dep_hydrolase_composite"/>
</dbReference>
<evidence type="ECO:0000259" key="1">
    <source>
        <dbReference type="Pfam" id="PF07969"/>
    </source>
</evidence>
<evidence type="ECO:0000313" key="2">
    <source>
        <dbReference type="EMBL" id="QBE98160.1"/>
    </source>
</evidence>
<dbReference type="CDD" id="cd01300">
    <property type="entry name" value="YtcJ_like"/>
    <property type="match status" value="1"/>
</dbReference>
<dbReference type="Proteomes" id="UP000289794">
    <property type="component" value="Chromosome"/>
</dbReference>
<dbReference type="PANTHER" id="PTHR22642:SF2">
    <property type="entry name" value="PROTEIN LONG AFTER FAR-RED 3"/>
    <property type="match status" value="1"/>
</dbReference>